<reference evidence="1" key="1">
    <citation type="submission" date="2023-03" db="EMBL/GenBank/DDBJ databases">
        <title>Massive genome expansion in bonnet fungi (Mycena s.s.) driven by repeated elements and novel gene families across ecological guilds.</title>
        <authorList>
            <consortium name="Lawrence Berkeley National Laboratory"/>
            <person name="Harder C.B."/>
            <person name="Miyauchi S."/>
            <person name="Viragh M."/>
            <person name="Kuo A."/>
            <person name="Thoen E."/>
            <person name="Andreopoulos B."/>
            <person name="Lu D."/>
            <person name="Skrede I."/>
            <person name="Drula E."/>
            <person name="Henrissat B."/>
            <person name="Morin E."/>
            <person name="Kohler A."/>
            <person name="Barry K."/>
            <person name="LaButti K."/>
            <person name="Morin E."/>
            <person name="Salamov A."/>
            <person name="Lipzen A."/>
            <person name="Mereny Z."/>
            <person name="Hegedus B."/>
            <person name="Baldrian P."/>
            <person name="Stursova M."/>
            <person name="Weitz H."/>
            <person name="Taylor A."/>
            <person name="Grigoriev I.V."/>
            <person name="Nagy L.G."/>
            <person name="Martin F."/>
            <person name="Kauserud H."/>
        </authorList>
    </citation>
    <scope>NUCLEOTIDE SEQUENCE</scope>
    <source>
        <strain evidence="1">CBHHK067</strain>
    </source>
</reference>
<evidence type="ECO:0000313" key="2">
    <source>
        <dbReference type="Proteomes" id="UP001221757"/>
    </source>
</evidence>
<comment type="caution">
    <text evidence="1">The sequence shown here is derived from an EMBL/GenBank/DDBJ whole genome shotgun (WGS) entry which is preliminary data.</text>
</comment>
<organism evidence="1 2">
    <name type="scientific">Mycena rosella</name>
    <name type="common">Pink bonnet</name>
    <name type="synonym">Agaricus rosellus</name>
    <dbReference type="NCBI Taxonomy" id="1033263"/>
    <lineage>
        <taxon>Eukaryota</taxon>
        <taxon>Fungi</taxon>
        <taxon>Dikarya</taxon>
        <taxon>Basidiomycota</taxon>
        <taxon>Agaricomycotina</taxon>
        <taxon>Agaricomycetes</taxon>
        <taxon>Agaricomycetidae</taxon>
        <taxon>Agaricales</taxon>
        <taxon>Marasmiineae</taxon>
        <taxon>Mycenaceae</taxon>
        <taxon>Mycena</taxon>
    </lineage>
</organism>
<accession>A0AAD7BV93</accession>
<protein>
    <submittedName>
        <fullName evidence="1">Uncharacterized protein</fullName>
    </submittedName>
</protein>
<dbReference type="EMBL" id="JARKIE010000519">
    <property type="protein sequence ID" value="KAJ7631473.1"/>
    <property type="molecule type" value="Genomic_DNA"/>
</dbReference>
<gene>
    <name evidence="1" type="ORF">B0H17DRAFT_1217911</name>
</gene>
<evidence type="ECO:0000313" key="1">
    <source>
        <dbReference type="EMBL" id="KAJ7631473.1"/>
    </source>
</evidence>
<dbReference type="AlphaFoldDB" id="A0AAD7BV93"/>
<sequence>MSTGEILAFLAIVGYVISYELVARDYRPHNSNADFPEYSTPSESPISMHDSSNWVPYIAVAITPGSSYLSPAAPSLASTLNHRPSNDSYFYAIAQPP</sequence>
<dbReference type="Proteomes" id="UP001221757">
    <property type="component" value="Unassembled WGS sequence"/>
</dbReference>
<proteinExistence type="predicted"/>
<name>A0AAD7BV93_MYCRO</name>
<keyword evidence="2" id="KW-1185">Reference proteome</keyword>